<reference evidence="2 3" key="1">
    <citation type="submission" date="2019-12" db="EMBL/GenBank/DDBJ databases">
        <title>Genomic-based taxomic classification of the family Erythrobacteraceae.</title>
        <authorList>
            <person name="Xu L."/>
        </authorList>
    </citation>
    <scope>NUCLEOTIDE SEQUENCE [LARGE SCALE GENOMIC DNA]</scope>
    <source>
        <strain evidence="2 3">JCM 17802</strain>
    </source>
</reference>
<dbReference type="RefSeq" id="WP_160597961.1">
    <property type="nucleotide sequence ID" value="NZ_WTYS01000001.1"/>
</dbReference>
<feature type="signal peptide" evidence="1">
    <location>
        <begin position="1"/>
        <end position="25"/>
    </location>
</feature>
<feature type="chain" id="PRO_5026091720" description="Tetratricopeptide repeat protein" evidence="1">
    <location>
        <begin position="26"/>
        <end position="137"/>
    </location>
</feature>
<comment type="caution">
    <text evidence="2">The sequence shown here is derived from an EMBL/GenBank/DDBJ whole genome shotgun (WGS) entry which is preliminary data.</text>
</comment>
<keyword evidence="1" id="KW-0732">Signal</keyword>
<dbReference type="Proteomes" id="UP000468943">
    <property type="component" value="Unassembled WGS sequence"/>
</dbReference>
<accession>A0A6I4SMA8</accession>
<organism evidence="2 3">
    <name type="scientific">Pontixanthobacter gangjinensis</name>
    <dbReference type="NCBI Taxonomy" id="1028742"/>
    <lineage>
        <taxon>Bacteria</taxon>
        <taxon>Pseudomonadati</taxon>
        <taxon>Pseudomonadota</taxon>
        <taxon>Alphaproteobacteria</taxon>
        <taxon>Sphingomonadales</taxon>
        <taxon>Erythrobacteraceae</taxon>
        <taxon>Pontixanthobacter</taxon>
    </lineage>
</organism>
<name>A0A6I4SMA8_9SPHN</name>
<protein>
    <recommendedName>
        <fullName evidence="4">Tetratricopeptide repeat protein</fullName>
    </recommendedName>
</protein>
<evidence type="ECO:0000313" key="2">
    <source>
        <dbReference type="EMBL" id="MXO56804.1"/>
    </source>
</evidence>
<keyword evidence="3" id="KW-1185">Reference proteome</keyword>
<sequence length="137" mass="14542">MNTLKRLLLPSAIVLGLAAMTPTLAQDAATNVAETEAEAFADLEAMAEVAVDEEAGILFAQEQASRGEILQAIATLERVLALHPKSQSARLLHAVYLCQIDDQAGGAVELGKLKKKNFPEDLWAQAMSVCPLAAAED</sequence>
<proteinExistence type="predicted"/>
<evidence type="ECO:0008006" key="4">
    <source>
        <dbReference type="Google" id="ProtNLM"/>
    </source>
</evidence>
<evidence type="ECO:0000313" key="3">
    <source>
        <dbReference type="Proteomes" id="UP000468943"/>
    </source>
</evidence>
<evidence type="ECO:0000256" key="1">
    <source>
        <dbReference type="SAM" id="SignalP"/>
    </source>
</evidence>
<dbReference type="OrthoDB" id="7410925at2"/>
<gene>
    <name evidence="2" type="ORF">GRI36_07905</name>
</gene>
<dbReference type="AlphaFoldDB" id="A0A6I4SMA8"/>
<dbReference type="EMBL" id="WTYS01000001">
    <property type="protein sequence ID" value="MXO56804.1"/>
    <property type="molecule type" value="Genomic_DNA"/>
</dbReference>